<dbReference type="GO" id="GO:0003964">
    <property type="term" value="F:RNA-directed DNA polymerase activity"/>
    <property type="evidence" value="ECO:0007669"/>
    <property type="project" value="UniProtKB-EC"/>
</dbReference>
<organism evidence="5 6">
    <name type="scientific">Trichuris trichiura</name>
    <name type="common">Whipworm</name>
    <name type="synonym">Trichocephalus trichiurus</name>
    <dbReference type="NCBI Taxonomy" id="36087"/>
    <lineage>
        <taxon>Eukaryota</taxon>
        <taxon>Metazoa</taxon>
        <taxon>Ecdysozoa</taxon>
        <taxon>Nematoda</taxon>
        <taxon>Enoplea</taxon>
        <taxon>Dorylaimia</taxon>
        <taxon>Trichinellida</taxon>
        <taxon>Trichuridae</taxon>
        <taxon>Trichuris</taxon>
    </lineage>
</organism>
<evidence type="ECO:0000313" key="6">
    <source>
        <dbReference type="Proteomes" id="UP000030665"/>
    </source>
</evidence>
<dbReference type="InterPro" id="IPR041588">
    <property type="entry name" value="Integrase_H2C2"/>
</dbReference>
<dbReference type="PANTHER" id="PTHR37984:SF5">
    <property type="entry name" value="PROTEIN NYNRIN-LIKE"/>
    <property type="match status" value="1"/>
</dbReference>
<dbReference type="InterPro" id="IPR050951">
    <property type="entry name" value="Retrovirus_Pol_polyprotein"/>
</dbReference>
<evidence type="ECO:0000313" key="5">
    <source>
        <dbReference type="EMBL" id="CDW60559.1"/>
    </source>
</evidence>
<dbReference type="InterPro" id="IPR041577">
    <property type="entry name" value="RT_RNaseH_2"/>
</dbReference>
<dbReference type="Pfam" id="PF17919">
    <property type="entry name" value="RT_RNaseH_2"/>
    <property type="match status" value="1"/>
</dbReference>
<dbReference type="AlphaFoldDB" id="A0A077ZLG5"/>
<name>A0A077ZLG5_TRITR</name>
<dbReference type="EC" id="2.7.7.49" evidence="1"/>
<evidence type="ECO:0000259" key="4">
    <source>
        <dbReference type="Pfam" id="PF17921"/>
    </source>
</evidence>
<reference evidence="5" key="1">
    <citation type="submission" date="2014-01" db="EMBL/GenBank/DDBJ databases">
        <authorList>
            <person name="Aslett M."/>
        </authorList>
    </citation>
    <scope>NUCLEOTIDE SEQUENCE</scope>
</reference>
<keyword evidence="2" id="KW-0511">Multifunctional enzyme</keyword>
<dbReference type="Proteomes" id="UP000030665">
    <property type="component" value="Unassembled WGS sequence"/>
</dbReference>
<dbReference type="InterPro" id="IPR043502">
    <property type="entry name" value="DNA/RNA_pol_sf"/>
</dbReference>
<feature type="domain" description="Reverse transcriptase/retrotransposon-derived protein RNase H-like" evidence="3">
    <location>
        <begin position="42"/>
        <end position="85"/>
    </location>
</feature>
<dbReference type="SUPFAM" id="SSF56672">
    <property type="entry name" value="DNA/RNA polymerases"/>
    <property type="match status" value="1"/>
</dbReference>
<dbReference type="PANTHER" id="PTHR37984">
    <property type="entry name" value="PROTEIN CBG26694"/>
    <property type="match status" value="1"/>
</dbReference>
<dbReference type="EMBL" id="HG807191">
    <property type="protein sequence ID" value="CDW60559.1"/>
    <property type="molecule type" value="Genomic_DNA"/>
</dbReference>
<evidence type="ECO:0000256" key="2">
    <source>
        <dbReference type="ARBA" id="ARBA00023268"/>
    </source>
</evidence>
<sequence length="179" mass="20021">MPAPSDQSCFRSLLGFVYYYGDFVHELSKMRARFDALLEMPAFDHVKEILESNLLLTHYDPTKEIIVAADSSNHGVGTVIVHLKSRFFLSALFYRMIHGRKFTLLTDHKSLVVIFGSKKGAPRSQPAILKQLHQGHPGIVQMKAIARSCIWWAGMGNEIETVVRSCDKCAAVCGNPSKN</sequence>
<dbReference type="Gene3D" id="1.10.340.70">
    <property type="match status" value="1"/>
</dbReference>
<accession>A0A077ZLG5</accession>
<reference evidence="5" key="2">
    <citation type="submission" date="2014-03" db="EMBL/GenBank/DDBJ databases">
        <title>The whipworm genome and dual-species transcriptomics of an intimate host-pathogen interaction.</title>
        <authorList>
            <person name="Foth B.J."/>
            <person name="Tsai I.J."/>
            <person name="Reid A.J."/>
            <person name="Bancroft A.J."/>
            <person name="Nichol S."/>
            <person name="Tracey A."/>
            <person name="Holroyd N."/>
            <person name="Cotton J.A."/>
            <person name="Stanley E.J."/>
            <person name="Zarowiecki M."/>
            <person name="Liu J.Z."/>
            <person name="Huckvale T."/>
            <person name="Cooper P.J."/>
            <person name="Grencis R.K."/>
            <person name="Berriman M."/>
        </authorList>
    </citation>
    <scope>NUCLEOTIDE SEQUENCE [LARGE SCALE GENOMIC DNA]</scope>
</reference>
<feature type="domain" description="Integrase zinc-binding" evidence="4">
    <location>
        <begin position="125"/>
        <end position="170"/>
    </location>
</feature>
<dbReference type="Pfam" id="PF17921">
    <property type="entry name" value="Integrase_H2C2"/>
    <property type="match status" value="1"/>
</dbReference>
<dbReference type="OrthoDB" id="5807442at2759"/>
<keyword evidence="6" id="KW-1185">Reference proteome</keyword>
<dbReference type="STRING" id="36087.A0A077ZLG5"/>
<protein>
    <recommendedName>
        <fullName evidence="1">RNA-directed DNA polymerase</fullName>
        <ecNumber evidence="1">2.7.7.49</ecNumber>
    </recommendedName>
</protein>
<gene>
    <name evidence="5" type="ORF">TTRE_0000894701</name>
</gene>
<evidence type="ECO:0000259" key="3">
    <source>
        <dbReference type="Pfam" id="PF17919"/>
    </source>
</evidence>
<proteinExistence type="predicted"/>
<evidence type="ECO:0000256" key="1">
    <source>
        <dbReference type="ARBA" id="ARBA00012493"/>
    </source>
</evidence>